<dbReference type="InterPro" id="IPR051051">
    <property type="entry name" value="E3_ubiq-ligase_TRIM/RNF"/>
</dbReference>
<dbReference type="Gene3D" id="1.25.40.20">
    <property type="entry name" value="Ankyrin repeat-containing domain"/>
    <property type="match status" value="1"/>
</dbReference>
<dbReference type="Pfam" id="PF13445">
    <property type="entry name" value="zf-RING_UBOX"/>
    <property type="match status" value="1"/>
</dbReference>
<dbReference type="Proteomes" id="UP000266841">
    <property type="component" value="Unassembled WGS sequence"/>
</dbReference>
<evidence type="ECO:0000256" key="3">
    <source>
        <dbReference type="ARBA" id="ARBA00022833"/>
    </source>
</evidence>
<dbReference type="PANTHER" id="PTHR25465">
    <property type="entry name" value="B-BOX DOMAIN CONTAINING"/>
    <property type="match status" value="1"/>
</dbReference>
<evidence type="ECO:0000259" key="7">
    <source>
        <dbReference type="PROSITE" id="PS50089"/>
    </source>
</evidence>
<dbReference type="InterPro" id="IPR002110">
    <property type="entry name" value="Ankyrin_rpt"/>
</dbReference>
<dbReference type="AlphaFoldDB" id="K0TIZ9"/>
<protein>
    <recommendedName>
        <fullName evidence="7">RING-type domain-containing protein</fullName>
    </recommendedName>
</protein>
<sequence length="495" mass="54924">FVPYGVIRPIFSAFPFPALARRNRFLSRSSGAKSVGKKVSNQSTSSKAATSSQEKKAGEELLVKRSSEERGHLSQGVEEGVLLPCRRLLHGDSRECVDKGTPPGPSGEGQAVQGGTDDGHEAEPRPPVEIPGGVGRSGEGEADDVGCTNVESAKGQADGDDEICSICLDVYDNPVQLPCGHSFCEACLDGWHEKSKYDVHQPRNCPVCRHRTKPSKEVISQICLYSAQAESSVVREEEKMKSMVKLQELWSSLLNKGHTEDEIANMVKEYRDSQNLMPDPIVAAFPKDDAQTILDWLGSPVDAGKLNCVLDGEISMLHITAKYGNKELASLLLQYGAAIDVYDAHGRTPVMLALKETRGLVNETVTLLYEWGASLEHRLPGEVGANVTELLVVPTPMFRNGLVKRRCEIVELDRRKDLIGQTCIVEKYIAKKDRYKVTTEHSRETFLVGRDNLKRRDRTPDDPGYYITFEDGEYKRHTFESNEECQEFIRNLRSG</sequence>
<feature type="compositionally biased region" description="Basic and acidic residues" evidence="6">
    <location>
        <begin position="117"/>
        <end position="126"/>
    </location>
</feature>
<gene>
    <name evidence="8" type="ORF">THAOC_04540</name>
</gene>
<dbReference type="Gene3D" id="3.30.40.10">
    <property type="entry name" value="Zinc/RING finger domain, C3HC4 (zinc finger)"/>
    <property type="match status" value="1"/>
</dbReference>
<comment type="caution">
    <text evidence="8">The sequence shown here is derived from an EMBL/GenBank/DDBJ whole genome shotgun (WGS) entry which is preliminary data.</text>
</comment>
<feature type="compositionally biased region" description="Low complexity" evidence="6">
    <location>
        <begin position="30"/>
        <end position="52"/>
    </location>
</feature>
<feature type="repeat" description="ANK" evidence="4">
    <location>
        <begin position="312"/>
        <end position="344"/>
    </location>
</feature>
<dbReference type="PANTHER" id="PTHR25465:SF14">
    <property type="entry name" value="E3 UBIQUITIN-PROTEIN LIGASE TRIM65"/>
    <property type="match status" value="1"/>
</dbReference>
<feature type="compositionally biased region" description="Basic and acidic residues" evidence="6">
    <location>
        <begin position="53"/>
        <end position="72"/>
    </location>
</feature>
<dbReference type="PROSITE" id="PS00518">
    <property type="entry name" value="ZF_RING_1"/>
    <property type="match status" value="1"/>
</dbReference>
<dbReference type="InterPro" id="IPR027370">
    <property type="entry name" value="Znf-RING_euk"/>
</dbReference>
<dbReference type="OrthoDB" id="29886at2759"/>
<dbReference type="Pfam" id="PF12796">
    <property type="entry name" value="Ank_2"/>
    <property type="match status" value="1"/>
</dbReference>
<evidence type="ECO:0000256" key="5">
    <source>
        <dbReference type="PROSITE-ProRule" id="PRU00175"/>
    </source>
</evidence>
<dbReference type="InterPro" id="IPR036770">
    <property type="entry name" value="Ankyrin_rpt-contain_sf"/>
</dbReference>
<keyword evidence="4" id="KW-0040">ANK repeat</keyword>
<dbReference type="PROSITE" id="PS50088">
    <property type="entry name" value="ANK_REPEAT"/>
    <property type="match status" value="1"/>
</dbReference>
<evidence type="ECO:0000256" key="4">
    <source>
        <dbReference type="PROSITE-ProRule" id="PRU00023"/>
    </source>
</evidence>
<evidence type="ECO:0000313" key="9">
    <source>
        <dbReference type="Proteomes" id="UP000266841"/>
    </source>
</evidence>
<dbReference type="PROSITE" id="PS50089">
    <property type="entry name" value="ZF_RING_2"/>
    <property type="match status" value="1"/>
</dbReference>
<feature type="non-terminal residue" evidence="8">
    <location>
        <position position="1"/>
    </location>
</feature>
<dbReference type="EMBL" id="AGNL01004196">
    <property type="protein sequence ID" value="EJK73816.1"/>
    <property type="molecule type" value="Genomic_DNA"/>
</dbReference>
<keyword evidence="1" id="KW-0479">Metal-binding</keyword>
<feature type="domain" description="RING-type" evidence="7">
    <location>
        <begin position="164"/>
        <end position="209"/>
    </location>
</feature>
<dbReference type="GO" id="GO:0008270">
    <property type="term" value="F:zinc ion binding"/>
    <property type="evidence" value="ECO:0007669"/>
    <property type="project" value="UniProtKB-KW"/>
</dbReference>
<dbReference type="eggNOG" id="ENOG502SC5Q">
    <property type="taxonomic scope" value="Eukaryota"/>
</dbReference>
<dbReference type="SMART" id="SM00184">
    <property type="entry name" value="RING"/>
    <property type="match status" value="1"/>
</dbReference>
<dbReference type="SUPFAM" id="SSF48403">
    <property type="entry name" value="Ankyrin repeat"/>
    <property type="match status" value="1"/>
</dbReference>
<dbReference type="InterPro" id="IPR013083">
    <property type="entry name" value="Znf_RING/FYVE/PHD"/>
</dbReference>
<organism evidence="8 9">
    <name type="scientific">Thalassiosira oceanica</name>
    <name type="common">Marine diatom</name>
    <dbReference type="NCBI Taxonomy" id="159749"/>
    <lineage>
        <taxon>Eukaryota</taxon>
        <taxon>Sar</taxon>
        <taxon>Stramenopiles</taxon>
        <taxon>Ochrophyta</taxon>
        <taxon>Bacillariophyta</taxon>
        <taxon>Coscinodiscophyceae</taxon>
        <taxon>Thalassiosirophycidae</taxon>
        <taxon>Thalassiosirales</taxon>
        <taxon>Thalassiosiraceae</taxon>
        <taxon>Thalassiosira</taxon>
    </lineage>
</organism>
<dbReference type="InterPro" id="IPR001841">
    <property type="entry name" value="Znf_RING"/>
</dbReference>
<keyword evidence="3" id="KW-0862">Zinc</keyword>
<keyword evidence="9" id="KW-1185">Reference proteome</keyword>
<evidence type="ECO:0000313" key="8">
    <source>
        <dbReference type="EMBL" id="EJK73816.1"/>
    </source>
</evidence>
<proteinExistence type="predicted"/>
<dbReference type="SUPFAM" id="SSF57850">
    <property type="entry name" value="RING/U-box"/>
    <property type="match status" value="1"/>
</dbReference>
<evidence type="ECO:0000256" key="6">
    <source>
        <dbReference type="SAM" id="MobiDB-lite"/>
    </source>
</evidence>
<evidence type="ECO:0000256" key="1">
    <source>
        <dbReference type="ARBA" id="ARBA00022723"/>
    </source>
</evidence>
<accession>K0TIZ9</accession>
<feature type="region of interest" description="Disordered" evidence="6">
    <location>
        <begin position="94"/>
        <end position="146"/>
    </location>
</feature>
<name>K0TIZ9_THAOC</name>
<feature type="region of interest" description="Disordered" evidence="6">
    <location>
        <begin position="30"/>
        <end position="75"/>
    </location>
</feature>
<evidence type="ECO:0000256" key="2">
    <source>
        <dbReference type="ARBA" id="ARBA00022771"/>
    </source>
</evidence>
<dbReference type="PROSITE" id="PS50297">
    <property type="entry name" value="ANK_REP_REGION"/>
    <property type="match status" value="1"/>
</dbReference>
<keyword evidence="2 5" id="KW-0863">Zinc-finger</keyword>
<reference evidence="8 9" key="1">
    <citation type="journal article" date="2012" name="Genome Biol.">
        <title>Genome and low-iron response of an oceanic diatom adapted to chronic iron limitation.</title>
        <authorList>
            <person name="Lommer M."/>
            <person name="Specht M."/>
            <person name="Roy A.S."/>
            <person name="Kraemer L."/>
            <person name="Andreson R."/>
            <person name="Gutowska M.A."/>
            <person name="Wolf J."/>
            <person name="Bergner S.V."/>
            <person name="Schilhabel M.B."/>
            <person name="Klostermeier U.C."/>
            <person name="Beiko R.G."/>
            <person name="Rosenstiel P."/>
            <person name="Hippler M."/>
            <person name="Laroche J."/>
        </authorList>
    </citation>
    <scope>NUCLEOTIDE SEQUENCE [LARGE SCALE GENOMIC DNA]</scope>
    <source>
        <strain evidence="8 9">CCMP1005</strain>
    </source>
</reference>
<dbReference type="InterPro" id="IPR017907">
    <property type="entry name" value="Znf_RING_CS"/>
</dbReference>